<protein>
    <recommendedName>
        <fullName evidence="5">Disease resistance R13L4/SHOC-2-like LRR domain-containing protein</fullName>
    </recommendedName>
</protein>
<feature type="region of interest" description="Disordered" evidence="4">
    <location>
        <begin position="334"/>
        <end position="358"/>
    </location>
</feature>
<dbReference type="Gene3D" id="3.80.10.10">
    <property type="entry name" value="Ribonuclease Inhibitor"/>
    <property type="match status" value="3"/>
</dbReference>
<feature type="coiled-coil region" evidence="3">
    <location>
        <begin position="622"/>
        <end position="649"/>
    </location>
</feature>
<dbReference type="SUPFAM" id="SSF52058">
    <property type="entry name" value="L domain-like"/>
    <property type="match status" value="2"/>
</dbReference>
<keyword evidence="3" id="KW-0175">Coiled coil</keyword>
<dbReference type="AlphaFoldDB" id="A0A6G0X8U4"/>
<dbReference type="Proteomes" id="UP000481153">
    <property type="component" value="Unassembled WGS sequence"/>
</dbReference>
<organism evidence="6 7">
    <name type="scientific">Aphanomyces euteiches</name>
    <dbReference type="NCBI Taxonomy" id="100861"/>
    <lineage>
        <taxon>Eukaryota</taxon>
        <taxon>Sar</taxon>
        <taxon>Stramenopiles</taxon>
        <taxon>Oomycota</taxon>
        <taxon>Saprolegniomycetes</taxon>
        <taxon>Saprolegniales</taxon>
        <taxon>Verrucalvaceae</taxon>
        <taxon>Aphanomyces</taxon>
    </lineage>
</organism>
<name>A0A6G0X8U4_9STRA</name>
<dbReference type="Pfam" id="PF13516">
    <property type="entry name" value="LRR_6"/>
    <property type="match status" value="2"/>
</dbReference>
<proteinExistence type="predicted"/>
<dbReference type="InterPro" id="IPR003591">
    <property type="entry name" value="Leu-rich_rpt_typical-subtyp"/>
</dbReference>
<dbReference type="Pfam" id="PF00560">
    <property type="entry name" value="LRR_1"/>
    <property type="match status" value="1"/>
</dbReference>
<evidence type="ECO:0000256" key="4">
    <source>
        <dbReference type="SAM" id="MobiDB-lite"/>
    </source>
</evidence>
<accession>A0A6G0X8U4</accession>
<keyword evidence="7" id="KW-1185">Reference proteome</keyword>
<dbReference type="Pfam" id="PF13855">
    <property type="entry name" value="LRR_8"/>
    <property type="match status" value="1"/>
</dbReference>
<evidence type="ECO:0000256" key="2">
    <source>
        <dbReference type="ARBA" id="ARBA00022737"/>
    </source>
</evidence>
<keyword evidence="2" id="KW-0677">Repeat</keyword>
<feature type="region of interest" description="Disordered" evidence="4">
    <location>
        <begin position="589"/>
        <end position="622"/>
    </location>
</feature>
<dbReference type="InterPro" id="IPR001611">
    <property type="entry name" value="Leu-rich_rpt"/>
</dbReference>
<gene>
    <name evidence="6" type="ORF">Ae201684_007373</name>
</gene>
<reference evidence="6 7" key="1">
    <citation type="submission" date="2019-07" db="EMBL/GenBank/DDBJ databases">
        <title>Genomics analysis of Aphanomyces spp. identifies a new class of oomycete effector associated with host adaptation.</title>
        <authorList>
            <person name="Gaulin E."/>
        </authorList>
    </citation>
    <scope>NUCLEOTIDE SEQUENCE [LARGE SCALE GENOMIC DNA]</scope>
    <source>
        <strain evidence="6 7">ATCC 201684</strain>
    </source>
</reference>
<evidence type="ECO:0000259" key="5">
    <source>
        <dbReference type="Pfam" id="PF23598"/>
    </source>
</evidence>
<dbReference type="VEuPathDB" id="FungiDB:AeMF1_019696"/>
<feature type="compositionally biased region" description="Basic and acidic residues" evidence="4">
    <location>
        <begin position="591"/>
        <end position="600"/>
    </location>
</feature>
<feature type="domain" description="Disease resistance R13L4/SHOC-2-like LRR" evidence="5">
    <location>
        <begin position="109"/>
        <end position="215"/>
    </location>
</feature>
<comment type="caution">
    <text evidence="6">The sequence shown here is derived from an EMBL/GenBank/DDBJ whole genome shotgun (WGS) entry which is preliminary data.</text>
</comment>
<dbReference type="EMBL" id="VJMJ01000089">
    <property type="protein sequence ID" value="KAF0736353.1"/>
    <property type="molecule type" value="Genomic_DNA"/>
</dbReference>
<feature type="compositionally biased region" description="Polar residues" evidence="4">
    <location>
        <begin position="334"/>
        <end position="355"/>
    </location>
</feature>
<dbReference type="GO" id="GO:0005737">
    <property type="term" value="C:cytoplasm"/>
    <property type="evidence" value="ECO:0007669"/>
    <property type="project" value="TreeGrafter"/>
</dbReference>
<dbReference type="PANTHER" id="PTHR48051:SF54">
    <property type="entry name" value="LEUCINE-RICH REPEAT-CONTAINING PROTEIN"/>
    <property type="match status" value="1"/>
</dbReference>
<sequence length="672" mass="73937">MQRTLRQSRHTGSLNLSARELKDVPDAVYFPRRHKEVDEKPSDWKDLVKLDLSYNDIVTLSPDIEQLKALTWLKLKQNQILDLPSQLGALRKLVFLDVSNNQLLRAPQCLSQLQELRELSLSGNSIKSLPDDIGLLVKLESLTVDQNQLCEIPASVGSLALLRTFTAQENSLEALPESFQSLELLETIDVSKNKLSTMPSLEAMSRLKSVDLRHNQLTDLPSLPSTTPSTLAQVFAGHNRLSAIASDQIARVGASLTLLDLRFNQLELLPSSVSTLVRLKTLDVSNNNLIDLPSGVGSLESLNHLAVDGNPLQSIRQSVLAGGTAALKQYLISKNPQVTDEPNPTEAKTSSSSDTLPDHLVRDACASGVLDISNRRSLDFSSWTIPRFNTTLVHLNVSKNGLTALPSGLGAFTSLQTLKAEDNHLTELPADLASLPRLQALRLQRNHLTNSGIASELDLRHNELTEVPQGLDSFASLDTLLLSYNKLNSLGNHVEWRHMTKLTTVHLSHNQLESLGSIYLAPCLTALNAENNNLQEIPLEFGHSPHLCLLNIAGNPQRGIRYSFVQKGSRAVLQYLREQVSPPLAAVKRPILGDHTDSNRSVRRKPAMETQEAHEQPPPAESDDALLTLAQLNEKIKAAEGQLDGYSLSTAKQALLKKDLARWRAARARLDG</sequence>
<dbReference type="SMART" id="SM00369">
    <property type="entry name" value="LRR_TYP"/>
    <property type="match status" value="12"/>
</dbReference>
<dbReference type="InterPro" id="IPR055414">
    <property type="entry name" value="LRR_R13L4/SHOC2-like"/>
</dbReference>
<dbReference type="InterPro" id="IPR032675">
    <property type="entry name" value="LRR_dom_sf"/>
</dbReference>
<evidence type="ECO:0000313" key="6">
    <source>
        <dbReference type="EMBL" id="KAF0736353.1"/>
    </source>
</evidence>
<dbReference type="Pfam" id="PF23598">
    <property type="entry name" value="LRR_14"/>
    <property type="match status" value="1"/>
</dbReference>
<evidence type="ECO:0000256" key="3">
    <source>
        <dbReference type="SAM" id="Coils"/>
    </source>
</evidence>
<dbReference type="InterPro" id="IPR050216">
    <property type="entry name" value="LRR_domain-containing"/>
</dbReference>
<keyword evidence="1" id="KW-0433">Leucine-rich repeat</keyword>
<dbReference type="SMART" id="SM00364">
    <property type="entry name" value="LRR_BAC"/>
    <property type="match status" value="10"/>
</dbReference>
<dbReference type="PROSITE" id="PS51450">
    <property type="entry name" value="LRR"/>
    <property type="match status" value="5"/>
</dbReference>
<dbReference type="SMART" id="SM00365">
    <property type="entry name" value="LRR_SD22"/>
    <property type="match status" value="5"/>
</dbReference>
<evidence type="ECO:0000313" key="7">
    <source>
        <dbReference type="Proteomes" id="UP000481153"/>
    </source>
</evidence>
<evidence type="ECO:0000256" key="1">
    <source>
        <dbReference type="ARBA" id="ARBA00022614"/>
    </source>
</evidence>
<dbReference type="PANTHER" id="PTHR48051">
    <property type="match status" value="1"/>
</dbReference>